<proteinExistence type="predicted"/>
<evidence type="ECO:0000313" key="3">
    <source>
        <dbReference type="Proteomes" id="UP000823388"/>
    </source>
</evidence>
<feature type="compositionally biased region" description="Basic and acidic residues" evidence="1">
    <location>
        <begin position="68"/>
        <end position="80"/>
    </location>
</feature>
<keyword evidence="3" id="KW-1185">Reference proteome</keyword>
<sequence>MNDCSSHYDPALYEDPDMVAECDYQTMKAQKEYEDWLANPAKSANEPSQYNSSNGTDIHGDYYTYETDSDREPAEWKHKC</sequence>
<protein>
    <submittedName>
        <fullName evidence="2">Uncharacterized protein</fullName>
    </submittedName>
</protein>
<feature type="region of interest" description="Disordered" evidence="1">
    <location>
        <begin position="41"/>
        <end position="80"/>
    </location>
</feature>
<dbReference type="EMBL" id="CM029053">
    <property type="protein sequence ID" value="KAG2550140.1"/>
    <property type="molecule type" value="Genomic_DNA"/>
</dbReference>
<gene>
    <name evidence="2" type="ORF">PVAP13_9KG237865</name>
</gene>
<name>A0A8T0NL99_PANVG</name>
<evidence type="ECO:0000256" key="1">
    <source>
        <dbReference type="SAM" id="MobiDB-lite"/>
    </source>
</evidence>
<evidence type="ECO:0000313" key="2">
    <source>
        <dbReference type="EMBL" id="KAG2550140.1"/>
    </source>
</evidence>
<dbReference type="AlphaFoldDB" id="A0A8T0NL99"/>
<organism evidence="2 3">
    <name type="scientific">Panicum virgatum</name>
    <name type="common">Blackwell switchgrass</name>
    <dbReference type="NCBI Taxonomy" id="38727"/>
    <lineage>
        <taxon>Eukaryota</taxon>
        <taxon>Viridiplantae</taxon>
        <taxon>Streptophyta</taxon>
        <taxon>Embryophyta</taxon>
        <taxon>Tracheophyta</taxon>
        <taxon>Spermatophyta</taxon>
        <taxon>Magnoliopsida</taxon>
        <taxon>Liliopsida</taxon>
        <taxon>Poales</taxon>
        <taxon>Poaceae</taxon>
        <taxon>PACMAD clade</taxon>
        <taxon>Panicoideae</taxon>
        <taxon>Panicodae</taxon>
        <taxon>Paniceae</taxon>
        <taxon>Panicinae</taxon>
        <taxon>Panicum</taxon>
        <taxon>Panicum sect. Hiantes</taxon>
    </lineage>
</organism>
<feature type="compositionally biased region" description="Polar residues" evidence="1">
    <location>
        <begin position="45"/>
        <end position="56"/>
    </location>
</feature>
<accession>A0A8T0NL99</accession>
<reference evidence="2" key="1">
    <citation type="submission" date="2020-05" db="EMBL/GenBank/DDBJ databases">
        <title>WGS assembly of Panicum virgatum.</title>
        <authorList>
            <person name="Lovell J.T."/>
            <person name="Jenkins J."/>
            <person name="Shu S."/>
            <person name="Juenger T.E."/>
            <person name="Schmutz J."/>
        </authorList>
    </citation>
    <scope>NUCLEOTIDE SEQUENCE</scope>
    <source>
        <strain evidence="2">AP13</strain>
    </source>
</reference>
<comment type="caution">
    <text evidence="2">The sequence shown here is derived from an EMBL/GenBank/DDBJ whole genome shotgun (WGS) entry which is preliminary data.</text>
</comment>
<dbReference type="Proteomes" id="UP000823388">
    <property type="component" value="Chromosome 9K"/>
</dbReference>